<protein>
    <recommendedName>
        <fullName evidence="22">Diacylglycerol kinase</fullName>
    </recommendedName>
</protein>
<keyword evidence="10 19" id="KW-1133">Transmembrane helix</keyword>
<evidence type="ECO:0000313" key="21">
    <source>
        <dbReference type="Proteomes" id="UP000188603"/>
    </source>
</evidence>
<keyword evidence="9 17" id="KW-0067">ATP-binding</keyword>
<dbReference type="InterPro" id="IPR033717">
    <property type="entry name" value="UDPK"/>
</dbReference>
<reference evidence="20 21" key="1">
    <citation type="journal article" date="2015" name="Int. J. Syst. Evol. Microbiol.">
        <title>Novibacillus thermophilus gen. nov., sp. nov., a Gram-staining-negative and moderately thermophilic member of the family Thermoactinomycetaceae.</title>
        <authorList>
            <person name="Yang G."/>
            <person name="Chen J."/>
            <person name="Zhou S."/>
        </authorList>
    </citation>
    <scope>NUCLEOTIDE SEQUENCE [LARGE SCALE GENOMIC DNA]</scope>
    <source>
        <strain evidence="20 21">SG-1</strain>
    </source>
</reference>
<feature type="transmembrane region" description="Helical" evidence="19">
    <location>
        <begin position="209"/>
        <end position="227"/>
    </location>
</feature>
<feature type="binding site" evidence="16">
    <location>
        <position position="65"/>
    </location>
    <ligand>
        <name>substrate</name>
    </ligand>
</feature>
<feature type="active site" description="Proton acceptor" evidence="15">
    <location>
        <position position="65"/>
    </location>
</feature>
<keyword evidence="8" id="KW-0418">Kinase</keyword>
<evidence type="ECO:0000256" key="18">
    <source>
        <dbReference type="PIRSR" id="PIRSR600829-4"/>
    </source>
</evidence>
<evidence type="ECO:0000256" key="6">
    <source>
        <dbReference type="ARBA" id="ARBA00022692"/>
    </source>
</evidence>
<keyword evidence="3" id="KW-1003">Cell membrane</keyword>
<comment type="similarity">
    <text evidence="2">Belongs to the bacterial diacylglycerol kinase family.</text>
</comment>
<feature type="binding site" evidence="17">
    <location>
        <begin position="90"/>
        <end position="91"/>
    </location>
    <ligand>
        <name>ATP</name>
        <dbReference type="ChEBI" id="CHEBI:30616"/>
    </ligand>
</feature>
<accession>A0A1U9K5N5</accession>
<dbReference type="EMBL" id="CP019699">
    <property type="protein sequence ID" value="AQS55365.1"/>
    <property type="molecule type" value="Genomic_DNA"/>
</dbReference>
<keyword evidence="7 17" id="KW-0547">Nucleotide-binding</keyword>
<evidence type="ECO:0000256" key="4">
    <source>
        <dbReference type="ARBA" id="ARBA00022516"/>
    </source>
</evidence>
<evidence type="ECO:0000256" key="19">
    <source>
        <dbReference type="SAM" id="Phobius"/>
    </source>
</evidence>
<dbReference type="GO" id="GO:0005524">
    <property type="term" value="F:ATP binding"/>
    <property type="evidence" value="ECO:0007669"/>
    <property type="project" value="UniProtKB-KW"/>
</dbReference>
<comment type="subcellular location">
    <subcellularLocation>
        <location evidence="1">Cell membrane</location>
        <topology evidence="1">Multi-pass membrane protein</topology>
    </subcellularLocation>
</comment>
<keyword evidence="18" id="KW-0479">Metal-binding</keyword>
<sequence length="228" mass="24806">MSTRNLVKSFQYALQGLIYTLATQRNMRIHFTIALCVMLLSLVLGVNRWEALLVFIAITLVMIAELFNTAIETLVDMATEEFHPLAKVAKDVAAGAVFLTAGLSIAIGMTVFVPYVYALVHQTLVTEFYNPDISAVFILGVVLFGTIALKAWARYQTWHSSPSLTTAVAVSIVLLVWGMTLHLTVSLLVTVLSLLLVGSKLMTQSDWRSVLWGAVVGGAVTIGGFLLT</sequence>
<dbReference type="RefSeq" id="WP_169835438.1">
    <property type="nucleotide sequence ID" value="NZ_CP019699.1"/>
</dbReference>
<evidence type="ECO:0000313" key="20">
    <source>
        <dbReference type="EMBL" id="AQS55365.1"/>
    </source>
</evidence>
<dbReference type="InterPro" id="IPR000829">
    <property type="entry name" value="DAGK"/>
</dbReference>
<keyword evidence="18" id="KW-0460">Magnesium</keyword>
<evidence type="ECO:0000256" key="5">
    <source>
        <dbReference type="ARBA" id="ARBA00022679"/>
    </source>
</evidence>
<feature type="binding site" evidence="17">
    <location>
        <position position="12"/>
    </location>
    <ligand>
        <name>ATP</name>
        <dbReference type="ChEBI" id="CHEBI:30616"/>
    </ligand>
</feature>
<dbReference type="GO" id="GO:0005886">
    <property type="term" value="C:plasma membrane"/>
    <property type="evidence" value="ECO:0007669"/>
    <property type="project" value="UniProtKB-SubCell"/>
</dbReference>
<dbReference type="PANTHER" id="PTHR34299">
    <property type="entry name" value="DIACYLGLYCEROL KINASE"/>
    <property type="match status" value="1"/>
</dbReference>
<comment type="cofactor">
    <cofactor evidence="18">
        <name>Mg(2+)</name>
        <dbReference type="ChEBI" id="CHEBI:18420"/>
    </cofactor>
    <text evidence="18">Mn(2+), Zn(2+), Cd(2+) and Co(2+) support activity to lesser extents.</text>
</comment>
<feature type="binding site" evidence="17">
    <location>
        <begin position="81"/>
        <end position="83"/>
    </location>
    <ligand>
        <name>ATP</name>
        <dbReference type="ChEBI" id="CHEBI:30616"/>
    </ligand>
</feature>
<dbReference type="Pfam" id="PF01219">
    <property type="entry name" value="DAGK_prokar"/>
    <property type="match status" value="1"/>
</dbReference>
<feature type="transmembrane region" description="Helical" evidence="19">
    <location>
        <begin position="92"/>
        <end position="113"/>
    </location>
</feature>
<proteinExistence type="inferred from homology"/>
<organism evidence="20 21">
    <name type="scientific">Novibacillus thermophilus</name>
    <dbReference type="NCBI Taxonomy" id="1471761"/>
    <lineage>
        <taxon>Bacteria</taxon>
        <taxon>Bacillati</taxon>
        <taxon>Bacillota</taxon>
        <taxon>Bacilli</taxon>
        <taxon>Bacillales</taxon>
        <taxon>Thermoactinomycetaceae</taxon>
        <taxon>Novibacillus</taxon>
    </lineage>
</organism>
<evidence type="ECO:0000256" key="15">
    <source>
        <dbReference type="PIRSR" id="PIRSR600829-1"/>
    </source>
</evidence>
<dbReference type="Proteomes" id="UP000188603">
    <property type="component" value="Chromosome"/>
</dbReference>
<feature type="binding site" evidence="18">
    <location>
        <position position="72"/>
    </location>
    <ligand>
        <name>a divalent metal cation</name>
        <dbReference type="ChEBI" id="CHEBI:60240"/>
    </ligand>
</feature>
<dbReference type="GO" id="GO:0016301">
    <property type="term" value="F:kinase activity"/>
    <property type="evidence" value="ECO:0007669"/>
    <property type="project" value="UniProtKB-KW"/>
</dbReference>
<evidence type="ECO:0000256" key="14">
    <source>
        <dbReference type="ARBA" id="ARBA00023264"/>
    </source>
</evidence>
<feature type="binding site" evidence="17">
    <location>
        <position position="72"/>
    </location>
    <ligand>
        <name>ATP</name>
        <dbReference type="ChEBI" id="CHEBI:30616"/>
    </ligand>
</feature>
<feature type="transmembrane region" description="Helical" evidence="19">
    <location>
        <begin position="164"/>
        <end position="197"/>
    </location>
</feature>
<keyword evidence="21" id="KW-1185">Reference proteome</keyword>
<evidence type="ECO:0000256" key="7">
    <source>
        <dbReference type="ARBA" id="ARBA00022741"/>
    </source>
</evidence>
<evidence type="ECO:0000256" key="17">
    <source>
        <dbReference type="PIRSR" id="PIRSR600829-3"/>
    </source>
</evidence>
<evidence type="ECO:0000256" key="12">
    <source>
        <dbReference type="ARBA" id="ARBA00023136"/>
    </source>
</evidence>
<keyword evidence="11" id="KW-0443">Lipid metabolism</keyword>
<dbReference type="KEGG" id="ntr:B0W44_05765"/>
<keyword evidence="5" id="KW-0808">Transferase</keyword>
<dbReference type="PANTHER" id="PTHR34299:SF1">
    <property type="entry name" value="DIACYLGLYCEROL KINASE"/>
    <property type="match status" value="1"/>
</dbReference>
<dbReference type="GO" id="GO:0046872">
    <property type="term" value="F:metal ion binding"/>
    <property type="evidence" value="ECO:0007669"/>
    <property type="project" value="UniProtKB-KW"/>
</dbReference>
<evidence type="ECO:0000256" key="3">
    <source>
        <dbReference type="ARBA" id="ARBA00022475"/>
    </source>
</evidence>
<gene>
    <name evidence="20" type="ORF">B0W44_05765</name>
</gene>
<keyword evidence="12 19" id="KW-0472">Membrane</keyword>
<dbReference type="GO" id="GO:0008654">
    <property type="term" value="P:phospholipid biosynthetic process"/>
    <property type="evidence" value="ECO:0007669"/>
    <property type="project" value="UniProtKB-KW"/>
</dbReference>
<keyword evidence="6 19" id="KW-0812">Transmembrane</keyword>
<feature type="transmembrane region" description="Helical" evidence="19">
    <location>
        <begin position="29"/>
        <end position="46"/>
    </location>
</feature>
<evidence type="ECO:0000256" key="11">
    <source>
        <dbReference type="ARBA" id="ARBA00023098"/>
    </source>
</evidence>
<keyword evidence="14" id="KW-1208">Phospholipid metabolism</keyword>
<evidence type="ECO:0000256" key="16">
    <source>
        <dbReference type="PIRSR" id="PIRSR600829-2"/>
    </source>
</evidence>
<evidence type="ECO:0000256" key="9">
    <source>
        <dbReference type="ARBA" id="ARBA00022840"/>
    </source>
</evidence>
<evidence type="ECO:0000256" key="13">
    <source>
        <dbReference type="ARBA" id="ARBA00023209"/>
    </source>
</evidence>
<name>A0A1U9K5N5_9BACL</name>
<dbReference type="InterPro" id="IPR036945">
    <property type="entry name" value="DAGK_sf"/>
</dbReference>
<dbReference type="STRING" id="1471761.B0W44_05765"/>
<evidence type="ECO:0000256" key="8">
    <source>
        <dbReference type="ARBA" id="ARBA00022777"/>
    </source>
</evidence>
<keyword evidence="4" id="KW-0444">Lipid biosynthesis</keyword>
<evidence type="ECO:0000256" key="2">
    <source>
        <dbReference type="ARBA" id="ARBA00005967"/>
    </source>
</evidence>
<dbReference type="AlphaFoldDB" id="A0A1U9K5N5"/>
<evidence type="ECO:0000256" key="10">
    <source>
        <dbReference type="ARBA" id="ARBA00022989"/>
    </source>
</evidence>
<evidence type="ECO:0008006" key="22">
    <source>
        <dbReference type="Google" id="ProtNLM"/>
    </source>
</evidence>
<feature type="transmembrane region" description="Helical" evidence="19">
    <location>
        <begin position="133"/>
        <end position="152"/>
    </location>
</feature>
<dbReference type="CDD" id="cd14265">
    <property type="entry name" value="UDPK_IM_like"/>
    <property type="match status" value="1"/>
</dbReference>
<evidence type="ECO:0000256" key="1">
    <source>
        <dbReference type="ARBA" id="ARBA00004651"/>
    </source>
</evidence>
<keyword evidence="13" id="KW-0594">Phospholipid biosynthesis</keyword>
<feature type="transmembrane region" description="Helical" evidence="19">
    <location>
        <begin position="52"/>
        <end position="71"/>
    </location>
</feature>
<dbReference type="Gene3D" id="1.10.287.3610">
    <property type="match status" value="1"/>
</dbReference>